<reference evidence="2 3" key="1">
    <citation type="submission" date="2016-04" db="EMBL/GenBank/DDBJ databases">
        <authorList>
            <person name="Evans L.H."/>
            <person name="Alamgir A."/>
            <person name="Owens N."/>
            <person name="Weber N.D."/>
            <person name="Virtaneva K."/>
            <person name="Barbian K."/>
            <person name="Babar A."/>
            <person name="Rosenke K."/>
        </authorList>
    </citation>
    <scope>NUCLEOTIDE SEQUENCE [LARGE SCALE GENOMIC DNA]</scope>
    <source>
        <strain evidence="2 3">LMa1</strain>
    </source>
</reference>
<dbReference type="SUPFAM" id="SSF81301">
    <property type="entry name" value="Nucleotidyltransferase"/>
    <property type="match status" value="1"/>
</dbReference>
<dbReference type="OrthoDB" id="9816197at2"/>
<organism evidence="2 3">
    <name type="scientific">Desulfotomaculum copahuensis</name>
    <dbReference type="NCBI Taxonomy" id="1838280"/>
    <lineage>
        <taxon>Bacteria</taxon>
        <taxon>Bacillati</taxon>
        <taxon>Bacillota</taxon>
        <taxon>Clostridia</taxon>
        <taxon>Eubacteriales</taxon>
        <taxon>Desulfotomaculaceae</taxon>
        <taxon>Desulfotomaculum</taxon>
    </lineage>
</organism>
<dbReference type="Pfam" id="PF18765">
    <property type="entry name" value="Polbeta"/>
    <property type="match status" value="1"/>
</dbReference>
<accession>A0A1B7LKS2</accession>
<dbReference type="Gene3D" id="3.30.460.10">
    <property type="entry name" value="Beta Polymerase, domain 2"/>
    <property type="match status" value="1"/>
</dbReference>
<dbReference type="NCBIfam" id="NF047752">
    <property type="entry name" value="MntA_antitoxin"/>
    <property type="match status" value="1"/>
</dbReference>
<dbReference type="PANTHER" id="PTHR43852">
    <property type="entry name" value="NUCLEOTIDYLTRANSFERASE"/>
    <property type="match status" value="1"/>
</dbReference>
<evidence type="ECO:0000313" key="3">
    <source>
        <dbReference type="Proteomes" id="UP000078532"/>
    </source>
</evidence>
<name>A0A1B7LKS2_9FIRM</name>
<evidence type="ECO:0000313" key="2">
    <source>
        <dbReference type="EMBL" id="OAT87101.1"/>
    </source>
</evidence>
<protein>
    <recommendedName>
        <fullName evidence="1">Polymerase beta nucleotidyltransferase domain-containing protein</fullName>
    </recommendedName>
</protein>
<dbReference type="Proteomes" id="UP000078532">
    <property type="component" value="Unassembled WGS sequence"/>
</dbReference>
<dbReference type="InterPro" id="IPR052930">
    <property type="entry name" value="TA_antitoxin_MntA"/>
</dbReference>
<sequence>MAGVSALYRPEFHKFCNRHGISLAVLFGSQATGRATKGSDIDLAFWLEQADLPPDAPATARARRRLLRDLINHLETGKVDLVILNRAFSLLKFQVARNGRPVYQKTPGLFAAFCSRALREHNDARVFYRATEEYLKKIIERREPGG</sequence>
<dbReference type="STRING" id="1838280.A6M21_02090"/>
<dbReference type="InterPro" id="IPR043519">
    <property type="entry name" value="NT_sf"/>
</dbReference>
<comment type="caution">
    <text evidence="2">The sequence shown here is derived from an EMBL/GenBank/DDBJ whole genome shotgun (WGS) entry which is preliminary data.</text>
</comment>
<proteinExistence type="predicted"/>
<dbReference type="RefSeq" id="WP_066665864.1">
    <property type="nucleotide sequence ID" value="NZ_LYVF01000002.1"/>
</dbReference>
<keyword evidence="3" id="KW-1185">Reference proteome</keyword>
<dbReference type="CDD" id="cd05403">
    <property type="entry name" value="NT_KNTase_like"/>
    <property type="match status" value="1"/>
</dbReference>
<feature type="domain" description="Polymerase beta nucleotidyltransferase" evidence="1">
    <location>
        <begin position="14"/>
        <end position="105"/>
    </location>
</feature>
<dbReference type="AlphaFoldDB" id="A0A1B7LKS2"/>
<gene>
    <name evidence="2" type="ORF">A6M21_02090</name>
</gene>
<dbReference type="PANTHER" id="PTHR43852:SF3">
    <property type="entry name" value="NUCLEOTIDYLTRANSFERASE"/>
    <property type="match status" value="1"/>
</dbReference>
<evidence type="ECO:0000259" key="1">
    <source>
        <dbReference type="Pfam" id="PF18765"/>
    </source>
</evidence>
<dbReference type="EMBL" id="LYVF01000002">
    <property type="protein sequence ID" value="OAT87101.1"/>
    <property type="molecule type" value="Genomic_DNA"/>
</dbReference>
<dbReference type="InterPro" id="IPR041633">
    <property type="entry name" value="Polbeta"/>
</dbReference>